<evidence type="ECO:0000313" key="2">
    <source>
        <dbReference type="Proteomes" id="UP000579523"/>
    </source>
</evidence>
<comment type="caution">
    <text evidence="1">The sequence shown here is derived from an EMBL/GenBank/DDBJ whole genome shotgun (WGS) entry which is preliminary data.</text>
</comment>
<evidence type="ECO:0000313" key="1">
    <source>
        <dbReference type="EMBL" id="MBB4903778.1"/>
    </source>
</evidence>
<accession>A0A7W7VB58</accession>
<proteinExistence type="predicted"/>
<dbReference type="AlphaFoldDB" id="A0A7W7VB58"/>
<sequence>MKALRNARDYERLPQHSEAHLNWALITTMTRRLTRKNSQATKWTKKPAR</sequence>
<gene>
    <name evidence="1" type="ORF">FHS37_007875</name>
</gene>
<keyword evidence="2" id="KW-1185">Reference proteome</keyword>
<organism evidence="1 2">
    <name type="scientific">Streptomyces griseomycini</name>
    <dbReference type="NCBI Taxonomy" id="66895"/>
    <lineage>
        <taxon>Bacteria</taxon>
        <taxon>Bacillati</taxon>
        <taxon>Actinomycetota</taxon>
        <taxon>Actinomycetes</taxon>
        <taxon>Kitasatosporales</taxon>
        <taxon>Streptomycetaceae</taxon>
        <taxon>Streptomyces</taxon>
    </lineage>
</organism>
<dbReference type="Proteomes" id="UP000579523">
    <property type="component" value="Unassembled WGS sequence"/>
</dbReference>
<protein>
    <recommendedName>
        <fullName evidence="3">Transposase</fullName>
    </recommendedName>
</protein>
<dbReference type="EMBL" id="JACHJI010000063">
    <property type="protein sequence ID" value="MBB4903778.1"/>
    <property type="molecule type" value="Genomic_DNA"/>
</dbReference>
<evidence type="ECO:0008006" key="3">
    <source>
        <dbReference type="Google" id="ProtNLM"/>
    </source>
</evidence>
<name>A0A7W7VB58_9ACTN</name>
<reference evidence="1 2" key="1">
    <citation type="submission" date="2020-08" db="EMBL/GenBank/DDBJ databases">
        <title>Genomic Encyclopedia of Type Strains, Phase III (KMG-III): the genomes of soil and plant-associated and newly described type strains.</title>
        <authorList>
            <person name="Whitman W."/>
        </authorList>
    </citation>
    <scope>NUCLEOTIDE SEQUENCE [LARGE SCALE GENOMIC DNA]</scope>
    <source>
        <strain evidence="1 2">CECT 3273</strain>
    </source>
</reference>